<sequence precursor="true">MNYRSITLLMLIALPLLGCNSEQPTMTDPTDIEAFEQQVVNDEMAHQQQMAEEAKAANKK</sequence>
<evidence type="ECO:0000313" key="3">
    <source>
        <dbReference type="Proteomes" id="UP000315082"/>
    </source>
</evidence>
<dbReference type="RefSeq" id="WP_145089548.1">
    <property type="nucleotide sequence ID" value="NZ_CP036348.1"/>
</dbReference>
<name>A0A518JM72_9BACT</name>
<keyword evidence="3" id="KW-1185">Reference proteome</keyword>
<proteinExistence type="predicted"/>
<dbReference type="AlphaFoldDB" id="A0A518JM72"/>
<dbReference type="KEGG" id="rcf:Poly24_03360"/>
<feature type="signal peptide" evidence="1">
    <location>
        <begin position="1"/>
        <end position="18"/>
    </location>
</feature>
<dbReference type="OrthoDB" id="291033at2"/>
<protein>
    <recommendedName>
        <fullName evidence="4">Secreted protein</fullName>
    </recommendedName>
</protein>
<evidence type="ECO:0000256" key="1">
    <source>
        <dbReference type="SAM" id="SignalP"/>
    </source>
</evidence>
<dbReference type="EMBL" id="CP036348">
    <property type="protein sequence ID" value="QDV66649.1"/>
    <property type="molecule type" value="Genomic_DNA"/>
</dbReference>
<dbReference type="Proteomes" id="UP000315082">
    <property type="component" value="Chromosome"/>
</dbReference>
<gene>
    <name evidence="2" type="ORF">Poly24_03360</name>
</gene>
<accession>A0A518JM72</accession>
<reference evidence="2 3" key="1">
    <citation type="submission" date="2019-02" db="EMBL/GenBank/DDBJ databases">
        <title>Deep-cultivation of Planctomycetes and their phenomic and genomic characterization uncovers novel biology.</title>
        <authorList>
            <person name="Wiegand S."/>
            <person name="Jogler M."/>
            <person name="Boedeker C."/>
            <person name="Pinto D."/>
            <person name="Vollmers J."/>
            <person name="Rivas-Marin E."/>
            <person name="Kohn T."/>
            <person name="Peeters S.H."/>
            <person name="Heuer A."/>
            <person name="Rast P."/>
            <person name="Oberbeckmann S."/>
            <person name="Bunk B."/>
            <person name="Jeske O."/>
            <person name="Meyerdierks A."/>
            <person name="Storesund J.E."/>
            <person name="Kallscheuer N."/>
            <person name="Luecker S."/>
            <person name="Lage O.M."/>
            <person name="Pohl T."/>
            <person name="Merkel B.J."/>
            <person name="Hornburger P."/>
            <person name="Mueller R.-W."/>
            <person name="Bruemmer F."/>
            <person name="Labrenz M."/>
            <person name="Spormann A.M."/>
            <person name="Op den Camp H."/>
            <person name="Overmann J."/>
            <person name="Amann R."/>
            <person name="Jetten M.S.M."/>
            <person name="Mascher T."/>
            <person name="Medema M.H."/>
            <person name="Devos D.P."/>
            <person name="Kaster A.-K."/>
            <person name="Ovreas L."/>
            <person name="Rohde M."/>
            <person name="Galperin M.Y."/>
            <person name="Jogler C."/>
        </authorList>
    </citation>
    <scope>NUCLEOTIDE SEQUENCE [LARGE SCALE GENOMIC DNA]</scope>
    <source>
        <strain evidence="2 3">Poly24</strain>
    </source>
</reference>
<feature type="chain" id="PRO_5022068111" description="Secreted protein" evidence="1">
    <location>
        <begin position="19"/>
        <end position="60"/>
    </location>
</feature>
<evidence type="ECO:0008006" key="4">
    <source>
        <dbReference type="Google" id="ProtNLM"/>
    </source>
</evidence>
<keyword evidence="1" id="KW-0732">Signal</keyword>
<organism evidence="2 3">
    <name type="scientific">Rosistilla carotiformis</name>
    <dbReference type="NCBI Taxonomy" id="2528017"/>
    <lineage>
        <taxon>Bacteria</taxon>
        <taxon>Pseudomonadati</taxon>
        <taxon>Planctomycetota</taxon>
        <taxon>Planctomycetia</taxon>
        <taxon>Pirellulales</taxon>
        <taxon>Pirellulaceae</taxon>
        <taxon>Rosistilla</taxon>
    </lineage>
</organism>
<evidence type="ECO:0000313" key="2">
    <source>
        <dbReference type="EMBL" id="QDV66649.1"/>
    </source>
</evidence>